<proteinExistence type="inferred from homology"/>
<organism evidence="3 4">
    <name type="scientific">Limnoraphis robusta CCNP1315</name>
    <dbReference type="NCBI Taxonomy" id="3110306"/>
    <lineage>
        <taxon>Bacteria</taxon>
        <taxon>Bacillati</taxon>
        <taxon>Cyanobacteriota</taxon>
        <taxon>Cyanophyceae</taxon>
        <taxon>Oscillatoriophycideae</taxon>
        <taxon>Oscillatoriales</taxon>
        <taxon>Sirenicapillariaceae</taxon>
        <taxon>Limnoraphis</taxon>
    </lineage>
</organism>
<dbReference type="SUPFAM" id="SSF55073">
    <property type="entry name" value="Nucleotide cyclase"/>
    <property type="match status" value="1"/>
</dbReference>
<dbReference type="InterPro" id="IPR001054">
    <property type="entry name" value="A/G_cyclase"/>
</dbReference>
<evidence type="ECO:0000259" key="2">
    <source>
        <dbReference type="PROSITE" id="PS50125"/>
    </source>
</evidence>
<name>A0ABU5U0Z6_9CYAN</name>
<dbReference type="PANTHER" id="PTHR43081">
    <property type="entry name" value="ADENYLATE CYCLASE, TERMINAL-DIFFERENTIATION SPECIFIC-RELATED"/>
    <property type="match status" value="1"/>
</dbReference>
<feature type="domain" description="Guanylate cyclase" evidence="2">
    <location>
        <begin position="58"/>
        <end position="184"/>
    </location>
</feature>
<accession>A0ABU5U0Z6</accession>
<feature type="non-terminal residue" evidence="3">
    <location>
        <position position="1"/>
    </location>
</feature>
<dbReference type="GO" id="GO:0016829">
    <property type="term" value="F:lyase activity"/>
    <property type="evidence" value="ECO:0007669"/>
    <property type="project" value="UniProtKB-KW"/>
</dbReference>
<reference evidence="3 4" key="1">
    <citation type="submission" date="2023-12" db="EMBL/GenBank/DDBJ databases">
        <title>Baltic Sea Cyanobacteria.</title>
        <authorList>
            <person name="Delbaje E."/>
            <person name="Fewer D.P."/>
            <person name="Shishido T.K."/>
        </authorList>
    </citation>
    <scope>NUCLEOTIDE SEQUENCE [LARGE SCALE GENOMIC DNA]</scope>
    <source>
        <strain evidence="3 4">CCNP 1315</strain>
    </source>
</reference>
<comment type="similarity">
    <text evidence="1">Belongs to the adenylyl cyclase class-3 family.</text>
</comment>
<keyword evidence="3" id="KW-0456">Lyase</keyword>
<dbReference type="EC" id="4.6.1.-" evidence="3"/>
<dbReference type="EMBL" id="JAYGHT010000117">
    <property type="protein sequence ID" value="MEA5520856.1"/>
    <property type="molecule type" value="Genomic_DNA"/>
</dbReference>
<dbReference type="InterPro" id="IPR050697">
    <property type="entry name" value="Adenylyl/Guanylyl_Cyclase_3/4"/>
</dbReference>
<evidence type="ECO:0000313" key="4">
    <source>
        <dbReference type="Proteomes" id="UP001301728"/>
    </source>
</evidence>
<dbReference type="Pfam" id="PF00211">
    <property type="entry name" value="Guanylate_cyc"/>
    <property type="match status" value="1"/>
</dbReference>
<evidence type="ECO:0000313" key="3">
    <source>
        <dbReference type="EMBL" id="MEA5520856.1"/>
    </source>
</evidence>
<sequence length="313" mass="35509">ILANRFVRLHDETEKLNVDLTNFNEASSRFVPFEFLNLLEKKSILDVKLGDQIQKDLTVLFSDIRAFTNLSETMTPQENFQFINSYLGRMGPIIRNHNGFIDKYIGDAVMALFSVSVEDAIDASIAMQIKVREHNIERIHRGHQAIQIGIGIHKGGLMLGTIGESQRMEGTVISDTVNLASRLESLTKMYGASILVSEVSVNSVDQQKNLSNYKYRFVDKVRVKGKTQAIAIYEFYGGDSEDSIESKEKSKKDFEQALDLYYSKKFKESSDFFARIHKSNGDLLAKIYTQRSEFNLANGVDVNWDGITTFETK</sequence>
<keyword evidence="4" id="KW-1185">Reference proteome</keyword>
<gene>
    <name evidence="3" type="ORF">VB854_18110</name>
</gene>
<dbReference type="PROSITE" id="PS50125">
    <property type="entry name" value="GUANYLATE_CYCLASE_2"/>
    <property type="match status" value="1"/>
</dbReference>
<dbReference type="InterPro" id="IPR029787">
    <property type="entry name" value="Nucleotide_cyclase"/>
</dbReference>
<dbReference type="CDD" id="cd07302">
    <property type="entry name" value="CHD"/>
    <property type="match status" value="1"/>
</dbReference>
<dbReference type="Gene3D" id="3.30.70.1230">
    <property type="entry name" value="Nucleotide cyclase"/>
    <property type="match status" value="1"/>
</dbReference>
<dbReference type="RefSeq" id="WP_323306918.1">
    <property type="nucleotide sequence ID" value="NZ_JAYGHT010000117.1"/>
</dbReference>
<dbReference type="SMART" id="SM00044">
    <property type="entry name" value="CYCc"/>
    <property type="match status" value="1"/>
</dbReference>
<comment type="caution">
    <text evidence="3">The sequence shown here is derived from an EMBL/GenBank/DDBJ whole genome shotgun (WGS) entry which is preliminary data.</text>
</comment>
<protein>
    <submittedName>
        <fullName evidence="3">Adenylate/guanylate cyclase domain-containing protein</fullName>
        <ecNumber evidence="3">4.6.1.-</ecNumber>
    </submittedName>
</protein>
<evidence type="ECO:0000256" key="1">
    <source>
        <dbReference type="ARBA" id="ARBA00005381"/>
    </source>
</evidence>
<dbReference type="Proteomes" id="UP001301728">
    <property type="component" value="Unassembled WGS sequence"/>
</dbReference>
<dbReference type="PANTHER" id="PTHR43081:SF1">
    <property type="entry name" value="ADENYLATE CYCLASE, TERMINAL-DIFFERENTIATION SPECIFIC"/>
    <property type="match status" value="1"/>
</dbReference>